<dbReference type="Pfam" id="PF17963">
    <property type="entry name" value="Big_9"/>
    <property type="match status" value="1"/>
</dbReference>
<evidence type="ECO:0000313" key="1">
    <source>
        <dbReference type="EMBL" id="VIO71622.1"/>
    </source>
</evidence>
<evidence type="ECO:0000313" key="2">
    <source>
        <dbReference type="Proteomes" id="UP000328092"/>
    </source>
</evidence>
<gene>
    <name evidence="1" type="ORF">CI1B_38090</name>
</gene>
<dbReference type="AlphaFoldDB" id="A0A508T873"/>
<dbReference type="OrthoDB" id="9773411at2"/>
<protein>
    <submittedName>
        <fullName evidence="1">Uncharacterized protein</fullName>
    </submittedName>
</protein>
<dbReference type="EMBL" id="CAADFC020000013">
    <property type="protein sequence ID" value="VIO71622.1"/>
    <property type="molecule type" value="Genomic_DNA"/>
</dbReference>
<dbReference type="RefSeq" id="WP_139861073.1">
    <property type="nucleotide sequence ID" value="NZ_CAADFC020000013.1"/>
</dbReference>
<keyword evidence="2" id="KW-1185">Reference proteome</keyword>
<accession>A0A508T873</accession>
<reference evidence="1" key="1">
    <citation type="submission" date="2019-02" db="EMBL/GenBank/DDBJ databases">
        <authorList>
            <person name="Pothier F.J."/>
        </authorList>
    </citation>
    <scope>NUCLEOTIDE SEQUENCE</scope>
    <source>
        <strain evidence="1">CI-1B</strain>
    </source>
</reference>
<dbReference type="Gene3D" id="2.60.40.2810">
    <property type="match status" value="1"/>
</dbReference>
<name>A0A508T873_9BRAD</name>
<dbReference type="Proteomes" id="UP000328092">
    <property type="component" value="Unassembled WGS sequence"/>
</dbReference>
<sequence length="733" mass="76635">MAEFCPRSIHFKLFAKQGIVVDITATENAGNIDFSVEVLGSPSKTADLRGLFFHFNELDLPGMQIIDHDGVVTDEQIKANGVSNLGGGVNMNGAASPFDVGIAFGTPGKGHDLITGPVHFTLDATQDITLDDIAHLQFGARLTSVGDKITAFAPAAPDAHDDNRTTHEDTAIQLFVLGNDTDADGTSSLKITEIHQDPGAHGTVTIAADGKSLFYTPNHDFAGLNTDPNSIDDSFVYCVTDANGGEDHATVNMHIIPVADQPQISFEVLAPQDGDPVNEIRLHVTATTADIDGSELLSSLVFGTLPAGVTINAGAITHALVDGVRDSASEDVQLFLPTDHSSNFDFAVTATADENGNGDPDTASVSASQHIQLDVAHNATQETFNAINQSIWDPSLPGGIDDSRFLGIDVSGDPGIDLDPLGSAGGHYELRVGFQSTLHATLGDIDATLPYDITIDTAYNRTTDSLLITPNDALAAGGTFNTTGPGGSYSLDFIFHALLSAHVDVLGLIGGSATVGPLDLGFNIFGIDSATFSDTIDIPPLNPVATLTLQWPQVDTVGSQNGPNSLHSDGASADIVNLNVDMVALALAALGISPNPLDLGFVDLLSLTVDGGVNMTQHFDLTSLGLDASLKLEDNTIIPVTFGTPLDVIHNASSHDTNHDGLIGMDLLLTPNAQLTNNTGIGFNVGASLDLLKFPDPVGTLVSLGGDFPVGEIPIYTNTFGLDFNSQDYLFSA</sequence>
<comment type="caution">
    <text evidence="1">The sequence shown here is derived from an EMBL/GenBank/DDBJ whole genome shotgun (WGS) entry which is preliminary data.</text>
</comment>
<organism evidence="1 2">
    <name type="scientific">Bradyrhizobium ivorense</name>
    <dbReference type="NCBI Taxonomy" id="2511166"/>
    <lineage>
        <taxon>Bacteria</taxon>
        <taxon>Pseudomonadati</taxon>
        <taxon>Pseudomonadota</taxon>
        <taxon>Alphaproteobacteria</taxon>
        <taxon>Hyphomicrobiales</taxon>
        <taxon>Nitrobacteraceae</taxon>
        <taxon>Bradyrhizobium</taxon>
    </lineage>
</organism>
<proteinExistence type="predicted"/>